<comment type="similarity">
    <text evidence="6">Belongs to the BRE1 family.</text>
</comment>
<comment type="catalytic activity">
    <reaction evidence="6">
        <text>S-ubiquitinyl-[E2 ubiquitin-conjugating enzyme]-L-cysteine + [acceptor protein]-L-lysine = [E2 ubiquitin-conjugating enzyme]-L-cysteine + N(6)-ubiquitinyl-[acceptor protein]-L-lysine.</text>
        <dbReference type="EC" id="2.3.2.27"/>
    </reaction>
</comment>
<evidence type="ECO:0000256" key="3">
    <source>
        <dbReference type="ARBA" id="ARBA00022771"/>
    </source>
</evidence>
<evidence type="ECO:0000313" key="10">
    <source>
        <dbReference type="Proteomes" id="UP000596742"/>
    </source>
</evidence>
<dbReference type="OrthoDB" id="10266039at2759"/>
<comment type="caution">
    <text evidence="9">The sequence shown here is derived from an EMBL/GenBank/DDBJ whole genome shotgun (WGS) entry which is preliminary data.</text>
</comment>
<keyword evidence="9" id="KW-0012">Acyltransferase</keyword>
<keyword evidence="6" id="KW-0175">Coiled coil</keyword>
<feature type="domain" description="BRE1A/B-like" evidence="8">
    <location>
        <begin position="6"/>
        <end position="144"/>
    </location>
</feature>
<dbReference type="InterPro" id="IPR013956">
    <property type="entry name" value="E3_ubiquit_lig_Bre1"/>
</dbReference>
<evidence type="ECO:0000256" key="2">
    <source>
        <dbReference type="ARBA" id="ARBA00022723"/>
    </source>
</evidence>
<keyword evidence="3 6" id="KW-0863">Zinc-finger</keyword>
<feature type="non-terminal residue" evidence="9">
    <location>
        <position position="1"/>
    </location>
</feature>
<reference evidence="9" key="1">
    <citation type="submission" date="2018-11" db="EMBL/GenBank/DDBJ databases">
        <authorList>
            <person name="Alioto T."/>
            <person name="Alioto T."/>
        </authorList>
    </citation>
    <scope>NUCLEOTIDE SEQUENCE</scope>
</reference>
<sequence>LMHLPEEVIVDTTEYKCLQSQFSVLYNDALQIRTSLSETRNLLMTSKNTHLRHLEQLESDELDSQKRLRAECIQLEDALAQVRKEYEMLRIEFEQTLAQNEQTGPINQEMRNLIQSLQKHNQQLKAESSRNRRRYKETLSELNK</sequence>
<dbReference type="GO" id="GO:0008270">
    <property type="term" value="F:zinc ion binding"/>
    <property type="evidence" value="ECO:0007669"/>
    <property type="project" value="UniProtKB-KW"/>
</dbReference>
<keyword evidence="6" id="KW-0833">Ubl conjugation pathway</keyword>
<proteinExistence type="inferred from homology"/>
<keyword evidence="4 6" id="KW-0862">Zinc</keyword>
<gene>
    <name evidence="9" type="ORF">MGAL_10B016099</name>
</gene>
<comment type="pathway">
    <text evidence="6">Protein modification; protein ubiquitination.</text>
</comment>
<dbReference type="EMBL" id="UYJE01000603">
    <property type="protein sequence ID" value="VDH94552.1"/>
    <property type="molecule type" value="Genomic_DNA"/>
</dbReference>
<dbReference type="UniPathway" id="UPA00143"/>
<dbReference type="Proteomes" id="UP000596742">
    <property type="component" value="Unassembled WGS sequence"/>
</dbReference>
<dbReference type="GO" id="GO:0033503">
    <property type="term" value="C:HULC complex"/>
    <property type="evidence" value="ECO:0007669"/>
    <property type="project" value="TreeGrafter"/>
</dbReference>
<dbReference type="EC" id="2.3.2.27" evidence="6"/>
<evidence type="ECO:0000313" key="9">
    <source>
        <dbReference type="EMBL" id="VDH94552.1"/>
    </source>
</evidence>
<keyword evidence="10" id="KW-1185">Reference proteome</keyword>
<keyword evidence="6" id="KW-0156">Chromatin regulator</keyword>
<dbReference type="GO" id="GO:0061630">
    <property type="term" value="F:ubiquitin protein ligase activity"/>
    <property type="evidence" value="ECO:0007669"/>
    <property type="project" value="UniProtKB-EC"/>
</dbReference>
<dbReference type="PANTHER" id="PTHR23163:SF0">
    <property type="entry name" value="E3 UBIQUITIN-PROTEIN LIGASE BRE1"/>
    <property type="match status" value="1"/>
</dbReference>
<organism evidence="9 10">
    <name type="scientific">Mytilus galloprovincialis</name>
    <name type="common">Mediterranean mussel</name>
    <dbReference type="NCBI Taxonomy" id="29158"/>
    <lineage>
        <taxon>Eukaryota</taxon>
        <taxon>Metazoa</taxon>
        <taxon>Spiralia</taxon>
        <taxon>Lophotrochozoa</taxon>
        <taxon>Mollusca</taxon>
        <taxon>Bivalvia</taxon>
        <taxon>Autobranchia</taxon>
        <taxon>Pteriomorphia</taxon>
        <taxon>Mytilida</taxon>
        <taxon>Mytiloidea</taxon>
        <taxon>Mytilidae</taxon>
        <taxon>Mytilinae</taxon>
        <taxon>Mytilus</taxon>
    </lineage>
</organism>
<dbReference type="AlphaFoldDB" id="A0A8B6BT59"/>
<feature type="region of interest" description="Disordered" evidence="7">
    <location>
        <begin position="122"/>
        <end position="144"/>
    </location>
</feature>
<evidence type="ECO:0000256" key="1">
    <source>
        <dbReference type="ARBA" id="ARBA00004123"/>
    </source>
</evidence>
<dbReference type="GO" id="GO:0016567">
    <property type="term" value="P:protein ubiquitination"/>
    <property type="evidence" value="ECO:0007669"/>
    <property type="project" value="UniProtKB-UniRule"/>
</dbReference>
<dbReference type="Pfam" id="PF26052">
    <property type="entry name" value="BRE1B"/>
    <property type="match status" value="1"/>
</dbReference>
<accession>A0A8B6BT59</accession>
<feature type="non-terminal residue" evidence="9">
    <location>
        <position position="144"/>
    </location>
</feature>
<evidence type="ECO:0000256" key="7">
    <source>
        <dbReference type="SAM" id="MobiDB-lite"/>
    </source>
</evidence>
<dbReference type="GO" id="GO:0005634">
    <property type="term" value="C:nucleus"/>
    <property type="evidence" value="ECO:0007669"/>
    <property type="project" value="UniProtKB-SubCell"/>
</dbReference>
<protein>
    <recommendedName>
        <fullName evidence="6">E3 ubiquitin protein ligase</fullName>
        <ecNumber evidence="6">2.3.2.27</ecNumber>
    </recommendedName>
</protein>
<evidence type="ECO:0000256" key="6">
    <source>
        <dbReference type="RuleBase" id="RU365038"/>
    </source>
</evidence>
<evidence type="ECO:0000259" key="8">
    <source>
        <dbReference type="Pfam" id="PF26052"/>
    </source>
</evidence>
<dbReference type="InterPro" id="IPR058642">
    <property type="entry name" value="BRE1A/B-like_dom"/>
</dbReference>
<dbReference type="GO" id="GO:0006325">
    <property type="term" value="P:chromatin organization"/>
    <property type="evidence" value="ECO:0007669"/>
    <property type="project" value="UniProtKB-KW"/>
</dbReference>
<comment type="subcellular location">
    <subcellularLocation>
        <location evidence="1 6">Nucleus</location>
    </subcellularLocation>
</comment>
<evidence type="ECO:0000256" key="5">
    <source>
        <dbReference type="ARBA" id="ARBA00023242"/>
    </source>
</evidence>
<keyword evidence="2 6" id="KW-0479">Metal-binding</keyword>
<evidence type="ECO:0000256" key="4">
    <source>
        <dbReference type="ARBA" id="ARBA00022833"/>
    </source>
</evidence>
<dbReference type="PANTHER" id="PTHR23163">
    <property type="entry name" value="RING FINGER PROTEIN-RELATED"/>
    <property type="match status" value="1"/>
</dbReference>
<keyword evidence="6 9" id="KW-0808">Transferase</keyword>
<name>A0A8B6BT59_MYTGA</name>
<keyword evidence="5 6" id="KW-0539">Nucleus</keyword>